<evidence type="ECO:0000256" key="1">
    <source>
        <dbReference type="SAM" id="MobiDB-lite"/>
    </source>
</evidence>
<dbReference type="STRING" id="9402.L5KE82"/>
<feature type="region of interest" description="Disordered" evidence="1">
    <location>
        <begin position="1"/>
        <end position="45"/>
    </location>
</feature>
<organism evidence="2 3">
    <name type="scientific">Pteropus alecto</name>
    <name type="common">Black flying fox</name>
    <dbReference type="NCBI Taxonomy" id="9402"/>
    <lineage>
        <taxon>Eukaryota</taxon>
        <taxon>Metazoa</taxon>
        <taxon>Chordata</taxon>
        <taxon>Craniata</taxon>
        <taxon>Vertebrata</taxon>
        <taxon>Euteleostomi</taxon>
        <taxon>Mammalia</taxon>
        <taxon>Eutheria</taxon>
        <taxon>Laurasiatheria</taxon>
        <taxon>Chiroptera</taxon>
        <taxon>Yinpterochiroptera</taxon>
        <taxon>Pteropodoidea</taxon>
        <taxon>Pteropodidae</taxon>
        <taxon>Pteropodinae</taxon>
        <taxon>Pteropus</taxon>
    </lineage>
</organism>
<dbReference type="Proteomes" id="UP000010552">
    <property type="component" value="Unassembled WGS sequence"/>
</dbReference>
<dbReference type="InParanoid" id="L5KE82"/>
<feature type="region of interest" description="Disordered" evidence="1">
    <location>
        <begin position="60"/>
        <end position="85"/>
    </location>
</feature>
<evidence type="ECO:0000313" key="3">
    <source>
        <dbReference type="Proteomes" id="UP000010552"/>
    </source>
</evidence>
<proteinExistence type="predicted"/>
<keyword evidence="3" id="KW-1185">Reference proteome</keyword>
<sequence length="181" mass="19942">MSDLPRRRRSDATRLPRGRSPVRLAPERPELASRPRRALGGRKAKSVDVEAIHRDVTVDDMEVEKTEGKEGRVRIEERKSPPFTGLTDEKVKAYLSLHPQVLDEFVSESVSAETVEKWLKRKNNKPEDESAPREVSRLNLGSPEKIFDFVVSEGGGEGMPSGGGLSPGAGLLCVVACGQQR</sequence>
<reference evidence="3" key="1">
    <citation type="journal article" date="2013" name="Science">
        <title>Comparative analysis of bat genomes provides insight into the evolution of flight and immunity.</title>
        <authorList>
            <person name="Zhang G."/>
            <person name="Cowled C."/>
            <person name="Shi Z."/>
            <person name="Huang Z."/>
            <person name="Bishop-Lilly K.A."/>
            <person name="Fang X."/>
            <person name="Wynne J.W."/>
            <person name="Xiong Z."/>
            <person name="Baker M.L."/>
            <person name="Zhao W."/>
            <person name="Tachedjian M."/>
            <person name="Zhu Y."/>
            <person name="Zhou P."/>
            <person name="Jiang X."/>
            <person name="Ng J."/>
            <person name="Yang L."/>
            <person name="Wu L."/>
            <person name="Xiao J."/>
            <person name="Feng Y."/>
            <person name="Chen Y."/>
            <person name="Sun X."/>
            <person name="Zhang Y."/>
            <person name="Marsh G.A."/>
            <person name="Crameri G."/>
            <person name="Broder C.C."/>
            <person name="Frey K.G."/>
            <person name="Wang L.F."/>
            <person name="Wang J."/>
        </authorList>
    </citation>
    <scope>NUCLEOTIDE SEQUENCE [LARGE SCALE GENOMIC DNA]</scope>
</reference>
<dbReference type="AlphaFoldDB" id="L5KE82"/>
<feature type="compositionally biased region" description="Basic residues" evidence="1">
    <location>
        <begin position="34"/>
        <end position="44"/>
    </location>
</feature>
<dbReference type="EMBL" id="KB030789">
    <property type="protein sequence ID" value="ELK09969.1"/>
    <property type="molecule type" value="Genomic_DNA"/>
</dbReference>
<name>L5KE82_PTEAL</name>
<gene>
    <name evidence="2" type="ORF">PAL_GLEAN10013260</name>
</gene>
<feature type="compositionally biased region" description="Basic and acidic residues" evidence="1">
    <location>
        <begin position="60"/>
        <end position="80"/>
    </location>
</feature>
<evidence type="ECO:0000313" key="2">
    <source>
        <dbReference type="EMBL" id="ELK09969.1"/>
    </source>
</evidence>
<protein>
    <submittedName>
        <fullName evidence="2">cAMP and cAMP-inhibited cGMP 3',5'-cyclic phosphodiesterase 10A</fullName>
    </submittedName>
</protein>
<accession>L5KE82</accession>